<organism evidence="1 2">
    <name type="scientific">Baudoinia panamericana (strain UAMH 10762)</name>
    <name type="common">Angels' share fungus</name>
    <name type="synonym">Baudoinia compniacensis (strain UAMH 10762)</name>
    <dbReference type="NCBI Taxonomy" id="717646"/>
    <lineage>
        <taxon>Eukaryota</taxon>
        <taxon>Fungi</taxon>
        <taxon>Dikarya</taxon>
        <taxon>Ascomycota</taxon>
        <taxon>Pezizomycotina</taxon>
        <taxon>Dothideomycetes</taxon>
        <taxon>Dothideomycetidae</taxon>
        <taxon>Mycosphaerellales</taxon>
        <taxon>Teratosphaeriaceae</taxon>
        <taxon>Baudoinia</taxon>
    </lineage>
</organism>
<dbReference type="RefSeq" id="XP_007673154.1">
    <property type="nucleotide sequence ID" value="XM_007674964.1"/>
</dbReference>
<dbReference type="AlphaFoldDB" id="M2MRF5"/>
<sequence>MLGTTYAEVPDTFRTIVLHDNTTPCGFRRGDHVLLCPCLICLEKSCWLERHDSDLASSQICRPFLHPLLSTGEPPSELRRSLFIL</sequence>
<evidence type="ECO:0000313" key="2">
    <source>
        <dbReference type="Proteomes" id="UP000011761"/>
    </source>
</evidence>
<accession>M2MRF5</accession>
<name>M2MRF5_BAUPA</name>
<keyword evidence="2" id="KW-1185">Reference proteome</keyword>
<dbReference type="KEGG" id="bcom:BAUCODRAFT_336407"/>
<proteinExistence type="predicted"/>
<dbReference type="HOGENOM" id="CLU_2512279_0_0_1"/>
<dbReference type="EMBL" id="KB445551">
    <property type="protein sequence ID" value="EMC99421.1"/>
    <property type="molecule type" value="Genomic_DNA"/>
</dbReference>
<evidence type="ECO:0000313" key="1">
    <source>
        <dbReference type="EMBL" id="EMC99421.1"/>
    </source>
</evidence>
<dbReference type="GeneID" id="19112188"/>
<reference evidence="1 2" key="1">
    <citation type="journal article" date="2012" name="PLoS Pathog.">
        <title>Diverse lifestyles and strategies of plant pathogenesis encoded in the genomes of eighteen Dothideomycetes fungi.</title>
        <authorList>
            <person name="Ohm R.A."/>
            <person name="Feau N."/>
            <person name="Henrissat B."/>
            <person name="Schoch C.L."/>
            <person name="Horwitz B.A."/>
            <person name="Barry K.W."/>
            <person name="Condon B.J."/>
            <person name="Copeland A.C."/>
            <person name="Dhillon B."/>
            <person name="Glaser F."/>
            <person name="Hesse C.N."/>
            <person name="Kosti I."/>
            <person name="LaButti K."/>
            <person name="Lindquist E.A."/>
            <person name="Lucas S."/>
            <person name="Salamov A.A."/>
            <person name="Bradshaw R.E."/>
            <person name="Ciuffetti L."/>
            <person name="Hamelin R.C."/>
            <person name="Kema G.H.J."/>
            <person name="Lawrence C."/>
            <person name="Scott J.A."/>
            <person name="Spatafora J.W."/>
            <person name="Turgeon B.G."/>
            <person name="de Wit P.J.G.M."/>
            <person name="Zhong S."/>
            <person name="Goodwin S.B."/>
            <person name="Grigoriev I.V."/>
        </authorList>
    </citation>
    <scope>NUCLEOTIDE SEQUENCE [LARGE SCALE GENOMIC DNA]</scope>
    <source>
        <strain evidence="1 2">UAMH 10762</strain>
    </source>
</reference>
<dbReference type="Proteomes" id="UP000011761">
    <property type="component" value="Unassembled WGS sequence"/>
</dbReference>
<protein>
    <submittedName>
        <fullName evidence="1">Uncharacterized protein</fullName>
    </submittedName>
</protein>
<gene>
    <name evidence="1" type="ORF">BAUCODRAFT_336407</name>
</gene>